<evidence type="ECO:0000313" key="4">
    <source>
        <dbReference type="Proteomes" id="UP000199158"/>
    </source>
</evidence>
<evidence type="ECO:0000256" key="2">
    <source>
        <dbReference type="PROSITE-ProRule" id="PRU00252"/>
    </source>
</evidence>
<dbReference type="Pfam" id="PF00436">
    <property type="entry name" value="SSB"/>
    <property type="match status" value="1"/>
</dbReference>
<evidence type="ECO:0000256" key="1">
    <source>
        <dbReference type="ARBA" id="ARBA00023125"/>
    </source>
</evidence>
<evidence type="ECO:0000313" key="3">
    <source>
        <dbReference type="EMBL" id="SEN00069.1"/>
    </source>
</evidence>
<gene>
    <name evidence="3" type="ORF">SAMN05216180_2408</name>
</gene>
<dbReference type="Proteomes" id="UP000199158">
    <property type="component" value="Unassembled WGS sequence"/>
</dbReference>
<keyword evidence="1 2" id="KW-0238">DNA-binding</keyword>
<reference evidence="3 4" key="1">
    <citation type="submission" date="2016-10" db="EMBL/GenBank/DDBJ databases">
        <authorList>
            <person name="de Groot N.N."/>
        </authorList>
    </citation>
    <scope>NUCLEOTIDE SEQUENCE [LARGE SCALE GENOMIC DNA]</scope>
    <source>
        <strain evidence="3 4">CGMCC 1.5070</strain>
    </source>
</reference>
<dbReference type="STRING" id="474960.SAMN05216180_2408"/>
<keyword evidence="4" id="KW-1185">Reference proteome</keyword>
<dbReference type="RefSeq" id="WP_092755490.1">
    <property type="nucleotide sequence ID" value="NZ_FOCG01000002.1"/>
</dbReference>
<dbReference type="AlphaFoldDB" id="A0A1H8CYW4"/>
<dbReference type="OrthoDB" id="9809878at2"/>
<name>A0A1H8CYW4_9FIRM</name>
<dbReference type="PROSITE" id="PS50935">
    <property type="entry name" value="SSB"/>
    <property type="match status" value="1"/>
</dbReference>
<dbReference type="EMBL" id="FOCG01000002">
    <property type="protein sequence ID" value="SEN00069.1"/>
    <property type="molecule type" value="Genomic_DNA"/>
</dbReference>
<dbReference type="InterPro" id="IPR012340">
    <property type="entry name" value="NA-bd_OB-fold"/>
</dbReference>
<proteinExistence type="predicted"/>
<organism evidence="3 4">
    <name type="scientific">Hydrogenoanaerobacterium saccharovorans</name>
    <dbReference type="NCBI Taxonomy" id="474960"/>
    <lineage>
        <taxon>Bacteria</taxon>
        <taxon>Bacillati</taxon>
        <taxon>Bacillota</taxon>
        <taxon>Clostridia</taxon>
        <taxon>Eubacteriales</taxon>
        <taxon>Oscillospiraceae</taxon>
        <taxon>Hydrogenoanaerobacterium</taxon>
    </lineage>
</organism>
<dbReference type="SUPFAM" id="SSF50249">
    <property type="entry name" value="Nucleic acid-binding proteins"/>
    <property type="match status" value="1"/>
</dbReference>
<dbReference type="InterPro" id="IPR000424">
    <property type="entry name" value="Primosome_PriB/ssb"/>
</dbReference>
<dbReference type="Gene3D" id="2.40.50.140">
    <property type="entry name" value="Nucleic acid-binding proteins"/>
    <property type="match status" value="1"/>
</dbReference>
<accession>A0A1H8CYW4</accession>
<dbReference type="GO" id="GO:0003697">
    <property type="term" value="F:single-stranded DNA binding"/>
    <property type="evidence" value="ECO:0007669"/>
    <property type="project" value="InterPro"/>
</dbReference>
<protein>
    <submittedName>
        <fullName evidence="3">Single-strand binding protein family protein</fullName>
    </submittedName>
</protein>
<sequence length="110" mass="11936">MKAYGLCVLIDEVALQTIDGPEGEVKVLNNRVVSYVSKEKKHYIDITAWGKTALIIAENFKKGDEIFIEGTLSNQPINPAKFGNLSDSVITVESIAFTHGRRSKLGGGGL</sequence>